<dbReference type="PROSITE" id="PS50208">
    <property type="entry name" value="CASPASE_P20"/>
    <property type="match status" value="1"/>
</dbReference>
<dbReference type="PANTHER" id="PTHR10454:SF210">
    <property type="entry name" value="CASPASE-2"/>
    <property type="match status" value="1"/>
</dbReference>
<dbReference type="GO" id="GO:0043525">
    <property type="term" value="P:positive regulation of neuron apoptotic process"/>
    <property type="evidence" value="ECO:0007669"/>
    <property type="project" value="TreeGrafter"/>
</dbReference>
<dbReference type="SUPFAM" id="SSF52129">
    <property type="entry name" value="Caspase-like"/>
    <property type="match status" value="1"/>
</dbReference>
<feature type="compositionally biased region" description="Polar residues" evidence="2">
    <location>
        <begin position="317"/>
        <end position="360"/>
    </location>
</feature>
<accession>A0A8K0CAE7</accession>
<evidence type="ECO:0000313" key="5">
    <source>
        <dbReference type="Proteomes" id="UP000801492"/>
    </source>
</evidence>
<name>A0A8K0CAE7_IGNLU</name>
<dbReference type="SMART" id="SM00115">
    <property type="entry name" value="CASc"/>
    <property type="match status" value="1"/>
</dbReference>
<feature type="domain" description="Caspase family p20" evidence="3">
    <location>
        <begin position="64"/>
        <end position="174"/>
    </location>
</feature>
<dbReference type="GO" id="GO:0005737">
    <property type="term" value="C:cytoplasm"/>
    <property type="evidence" value="ECO:0007669"/>
    <property type="project" value="TreeGrafter"/>
</dbReference>
<dbReference type="GO" id="GO:0006508">
    <property type="term" value="P:proteolysis"/>
    <property type="evidence" value="ECO:0007669"/>
    <property type="project" value="InterPro"/>
</dbReference>
<dbReference type="GO" id="GO:0006915">
    <property type="term" value="P:apoptotic process"/>
    <property type="evidence" value="ECO:0007669"/>
    <property type="project" value="TreeGrafter"/>
</dbReference>
<dbReference type="PRINTS" id="PR00376">
    <property type="entry name" value="IL1BCENZYME"/>
</dbReference>
<dbReference type="InterPro" id="IPR002398">
    <property type="entry name" value="Pept_C14"/>
</dbReference>
<dbReference type="PANTHER" id="PTHR10454">
    <property type="entry name" value="CASPASE"/>
    <property type="match status" value="1"/>
</dbReference>
<gene>
    <name evidence="4" type="ORF">ILUMI_24342</name>
</gene>
<organism evidence="4 5">
    <name type="scientific">Ignelater luminosus</name>
    <name type="common">Cucubano</name>
    <name type="synonym">Pyrophorus luminosus</name>
    <dbReference type="NCBI Taxonomy" id="2038154"/>
    <lineage>
        <taxon>Eukaryota</taxon>
        <taxon>Metazoa</taxon>
        <taxon>Ecdysozoa</taxon>
        <taxon>Arthropoda</taxon>
        <taxon>Hexapoda</taxon>
        <taxon>Insecta</taxon>
        <taxon>Pterygota</taxon>
        <taxon>Neoptera</taxon>
        <taxon>Endopterygota</taxon>
        <taxon>Coleoptera</taxon>
        <taxon>Polyphaga</taxon>
        <taxon>Elateriformia</taxon>
        <taxon>Elateroidea</taxon>
        <taxon>Elateridae</taxon>
        <taxon>Agrypninae</taxon>
        <taxon>Pyrophorini</taxon>
        <taxon>Ignelater</taxon>
    </lineage>
</organism>
<protein>
    <recommendedName>
        <fullName evidence="3">Caspase family p20 domain-containing protein</fullName>
    </recommendedName>
</protein>
<dbReference type="Pfam" id="PF00656">
    <property type="entry name" value="Peptidase_C14"/>
    <property type="match status" value="1"/>
</dbReference>
<dbReference type="InterPro" id="IPR015917">
    <property type="entry name" value="Pept_C14A"/>
</dbReference>
<evidence type="ECO:0000256" key="1">
    <source>
        <dbReference type="ARBA" id="ARBA00010134"/>
    </source>
</evidence>
<proteinExistence type="inferred from homology"/>
<evidence type="ECO:0000313" key="4">
    <source>
        <dbReference type="EMBL" id="KAF2881841.1"/>
    </source>
</evidence>
<feature type="region of interest" description="Disordered" evidence="2">
    <location>
        <begin position="315"/>
        <end position="361"/>
    </location>
</feature>
<dbReference type="AlphaFoldDB" id="A0A8K0CAE7"/>
<evidence type="ECO:0000259" key="3">
    <source>
        <dbReference type="PROSITE" id="PS50208"/>
    </source>
</evidence>
<dbReference type="InterPro" id="IPR029030">
    <property type="entry name" value="Caspase-like_dom_sf"/>
</dbReference>
<dbReference type="Gene3D" id="3.40.50.1460">
    <property type="match status" value="1"/>
</dbReference>
<reference evidence="4" key="1">
    <citation type="submission" date="2019-08" db="EMBL/GenBank/DDBJ databases">
        <title>The genome of the North American firefly Photinus pyralis.</title>
        <authorList>
            <consortium name="Photinus pyralis genome working group"/>
            <person name="Fallon T.R."/>
            <person name="Sander Lower S.E."/>
            <person name="Weng J.-K."/>
        </authorList>
    </citation>
    <scope>NUCLEOTIDE SEQUENCE</scope>
    <source>
        <strain evidence="4">TRF0915ILg1</strain>
        <tissue evidence="4">Whole body</tissue>
    </source>
</reference>
<keyword evidence="5" id="KW-1185">Reference proteome</keyword>
<evidence type="ECO:0000256" key="2">
    <source>
        <dbReference type="SAM" id="MobiDB-lite"/>
    </source>
</evidence>
<dbReference type="OrthoDB" id="6097640at2759"/>
<dbReference type="Proteomes" id="UP000801492">
    <property type="component" value="Unassembled WGS sequence"/>
</dbReference>
<comment type="caution">
    <text evidence="4">The sequence shown here is derived from an EMBL/GenBank/DDBJ whole genome shotgun (WGS) entry which is preliminary data.</text>
</comment>
<dbReference type="InterPro" id="IPR011600">
    <property type="entry name" value="Pept_C14_caspase"/>
</dbReference>
<comment type="similarity">
    <text evidence="1">Belongs to the peptidase C14A family.</text>
</comment>
<dbReference type="InterPro" id="IPR001309">
    <property type="entry name" value="Pept_C14_p20"/>
</dbReference>
<sequence>MIEPDVRAFSSTEKPRKYSAAYNFDQDDIEEIKVPPSTELIPDEYEHEDNTKGLVFIFHSSRDEVNVELLTTAFSDQGYNVPLENIYRMSTKEFVMNTIKKIAEKNHTDETCLIVVFLGNVFQEDRILPDDEKAPNINNTISIKDVWTPFTSDNCPSLKYKPKVFIFQTCKKPELTSVDSRMVTHSVSIDKAYDIPAEADILIIYKKVEDVNARHEFIEQLCNNFHYEGRKDDIVGLVTHTEHGNERRPLIISTLTRKFYIRPSEKLGHRGHGYDLHVNHDIVFDVLQDLQEKITTIQEQQQKFKKRIEQRRKLLSDNASTSASPSHVTSDNAASKVKSPSTGTNNSRQVSITSSNVSTVDSKKIPKKVTTVQIRPTWRY</sequence>
<dbReference type="GO" id="GO:0004197">
    <property type="term" value="F:cysteine-type endopeptidase activity"/>
    <property type="evidence" value="ECO:0007669"/>
    <property type="project" value="InterPro"/>
</dbReference>
<dbReference type="EMBL" id="VTPC01090694">
    <property type="protein sequence ID" value="KAF2881841.1"/>
    <property type="molecule type" value="Genomic_DNA"/>
</dbReference>